<name>A0ABV0R280_9TELE</name>
<evidence type="ECO:0000313" key="3">
    <source>
        <dbReference type="Proteomes" id="UP001434883"/>
    </source>
</evidence>
<evidence type="ECO:0000313" key="2">
    <source>
        <dbReference type="EMBL" id="MEQ2202195.1"/>
    </source>
</evidence>
<proteinExistence type="predicted"/>
<accession>A0ABV0R280</accession>
<comment type="caution">
    <text evidence="2">The sequence shown here is derived from an EMBL/GenBank/DDBJ whole genome shotgun (WGS) entry which is preliminary data.</text>
</comment>
<dbReference type="Proteomes" id="UP001434883">
    <property type="component" value="Unassembled WGS sequence"/>
</dbReference>
<evidence type="ECO:0000256" key="1">
    <source>
        <dbReference type="SAM" id="MobiDB-lite"/>
    </source>
</evidence>
<feature type="region of interest" description="Disordered" evidence="1">
    <location>
        <begin position="80"/>
        <end position="105"/>
    </location>
</feature>
<gene>
    <name evidence="2" type="ORF">XENOCAPTIV_026952</name>
</gene>
<organism evidence="2 3">
    <name type="scientific">Xenoophorus captivus</name>
    <dbReference type="NCBI Taxonomy" id="1517983"/>
    <lineage>
        <taxon>Eukaryota</taxon>
        <taxon>Metazoa</taxon>
        <taxon>Chordata</taxon>
        <taxon>Craniata</taxon>
        <taxon>Vertebrata</taxon>
        <taxon>Euteleostomi</taxon>
        <taxon>Actinopterygii</taxon>
        <taxon>Neopterygii</taxon>
        <taxon>Teleostei</taxon>
        <taxon>Neoteleostei</taxon>
        <taxon>Acanthomorphata</taxon>
        <taxon>Ovalentaria</taxon>
        <taxon>Atherinomorphae</taxon>
        <taxon>Cyprinodontiformes</taxon>
        <taxon>Goodeidae</taxon>
        <taxon>Xenoophorus</taxon>
    </lineage>
</organism>
<sequence length="105" mass="11394">MLQKHIVSRSFSERGSFPSKLSVVLSRHRDHPDGCEAAVPAVRTWILLSDSPHAAAGDDWVGVMRWDPKPPADVLSVGAVTQGGGLSPTDRGRQRILVEEDGLQQ</sequence>
<dbReference type="EMBL" id="JAHRIN010032066">
    <property type="protein sequence ID" value="MEQ2202195.1"/>
    <property type="molecule type" value="Genomic_DNA"/>
</dbReference>
<reference evidence="2 3" key="1">
    <citation type="submission" date="2021-06" db="EMBL/GenBank/DDBJ databases">
        <authorList>
            <person name="Palmer J.M."/>
        </authorList>
    </citation>
    <scope>NUCLEOTIDE SEQUENCE [LARGE SCALE GENOMIC DNA]</scope>
    <source>
        <strain evidence="2 3">XC_2019</strain>
        <tissue evidence="2">Muscle</tissue>
    </source>
</reference>
<keyword evidence="3" id="KW-1185">Reference proteome</keyword>
<protein>
    <submittedName>
        <fullName evidence="2">Uncharacterized protein</fullName>
    </submittedName>
</protein>